<dbReference type="PANTHER" id="PTHR24171:SF8">
    <property type="entry name" value="BRCA1-ASSOCIATED RING DOMAIN PROTEIN 1"/>
    <property type="match status" value="1"/>
</dbReference>
<comment type="caution">
    <text evidence="4">The sequence shown here is derived from an EMBL/GenBank/DDBJ whole genome shotgun (WGS) entry which is preliminary data.</text>
</comment>
<dbReference type="Proteomes" id="UP000709295">
    <property type="component" value="Unassembled WGS sequence"/>
</dbReference>
<feature type="repeat" description="ANK" evidence="3">
    <location>
        <begin position="272"/>
        <end position="304"/>
    </location>
</feature>
<evidence type="ECO:0000256" key="2">
    <source>
        <dbReference type="ARBA" id="ARBA00023043"/>
    </source>
</evidence>
<dbReference type="PANTHER" id="PTHR24171">
    <property type="entry name" value="ANKYRIN REPEAT DOMAIN-CONTAINING PROTEIN 39-RELATED"/>
    <property type="match status" value="1"/>
</dbReference>
<feature type="repeat" description="ANK" evidence="3">
    <location>
        <begin position="239"/>
        <end position="271"/>
    </location>
</feature>
<evidence type="ECO:0000256" key="3">
    <source>
        <dbReference type="PROSITE-ProRule" id="PRU00023"/>
    </source>
</evidence>
<dbReference type="PROSITE" id="PS50297">
    <property type="entry name" value="ANK_REP_REGION"/>
    <property type="match status" value="3"/>
</dbReference>
<dbReference type="AlphaFoldDB" id="A0A8J5IUS9"/>
<keyword evidence="1" id="KW-0677">Repeat</keyword>
<keyword evidence="2 3" id="KW-0040">ANK repeat</keyword>
<evidence type="ECO:0000313" key="5">
    <source>
        <dbReference type="Proteomes" id="UP000709295"/>
    </source>
</evidence>
<dbReference type="Pfam" id="PF12796">
    <property type="entry name" value="Ank_2"/>
    <property type="match status" value="3"/>
</dbReference>
<proteinExistence type="predicted"/>
<keyword evidence="5" id="KW-1185">Reference proteome</keyword>
<organism evidence="4 5">
    <name type="scientific">Phytophthora aleatoria</name>
    <dbReference type="NCBI Taxonomy" id="2496075"/>
    <lineage>
        <taxon>Eukaryota</taxon>
        <taxon>Sar</taxon>
        <taxon>Stramenopiles</taxon>
        <taxon>Oomycota</taxon>
        <taxon>Peronosporomycetes</taxon>
        <taxon>Peronosporales</taxon>
        <taxon>Peronosporaceae</taxon>
        <taxon>Phytophthora</taxon>
    </lineage>
</organism>
<dbReference type="Pfam" id="PF14736">
    <property type="entry name" value="N_Asn_amidohyd"/>
    <property type="match status" value="1"/>
</dbReference>
<sequence length="422" mass="45502">MVLHGYEDLEDAAAAMEALSANQELSRRRQMLMDDPIMVVMRESGLTSVHVLAEEMAFVAPAVHQVDLVASDDATTCSVVLLISDGIVAVAHLDSENQMAFYLKKWESLVNSPITRVAIVGGYDDERNIARPISMDILRALMVSEAVYDVQQIVTALYVYCFDLKRRKCIGSRSDDNASIRGIQVMPPAPKFEIPDVDTNPFKMAAVGNLQLLKTLVEPQENAEGKTPAPLNVNAKDPYGCTPLVWAARNGYLEVVDYLAEHGADLEVTSFGDLRPLHHAVNHSRLPIVERLIQLGVSVEPKDDAGNTPLHFAAARGILNPVLLLLNAGAKVNVTTAQEVSPLMKAVSAGHISVVEKLLDNEANPNHANVEGNTALHLAARGGFNSIVKVLLDAGATPTLRNKAGKTPTELASSSSIVKMLG</sequence>
<feature type="repeat" description="ANK" evidence="3">
    <location>
        <begin position="338"/>
        <end position="370"/>
    </location>
</feature>
<name>A0A8J5IUS9_9STRA</name>
<dbReference type="InterPro" id="IPR002110">
    <property type="entry name" value="Ankyrin_rpt"/>
</dbReference>
<dbReference type="GO" id="GO:0008418">
    <property type="term" value="F:protein-N-terminal asparagine amidohydrolase activity"/>
    <property type="evidence" value="ECO:0007669"/>
    <property type="project" value="InterPro"/>
</dbReference>
<protein>
    <submittedName>
        <fullName evidence="4">Uncharacterized protein</fullName>
    </submittedName>
</protein>
<feature type="repeat" description="ANK" evidence="3">
    <location>
        <begin position="305"/>
        <end position="337"/>
    </location>
</feature>
<reference evidence="4" key="1">
    <citation type="submission" date="2021-01" db="EMBL/GenBank/DDBJ databases">
        <title>Phytophthora aleatoria, a newly-described species from Pinus radiata is distinct from Phytophthora cactorum isolates based on comparative genomics.</title>
        <authorList>
            <person name="Mcdougal R."/>
            <person name="Panda P."/>
            <person name="Williams N."/>
            <person name="Studholme D.J."/>
        </authorList>
    </citation>
    <scope>NUCLEOTIDE SEQUENCE</scope>
    <source>
        <strain evidence="4">NZFS 4037</strain>
    </source>
</reference>
<evidence type="ECO:0000313" key="4">
    <source>
        <dbReference type="EMBL" id="KAG6974610.1"/>
    </source>
</evidence>
<feature type="repeat" description="ANK" evidence="3">
    <location>
        <begin position="371"/>
        <end position="403"/>
    </location>
</feature>
<dbReference type="EMBL" id="JAENGY010000085">
    <property type="protein sequence ID" value="KAG6974610.1"/>
    <property type="molecule type" value="Genomic_DNA"/>
</dbReference>
<accession>A0A8J5IUS9</accession>
<dbReference type="PROSITE" id="PS50088">
    <property type="entry name" value="ANK_REPEAT"/>
    <property type="match status" value="5"/>
</dbReference>
<dbReference type="InterPro" id="IPR026750">
    <property type="entry name" value="NTAN1"/>
</dbReference>
<evidence type="ECO:0000256" key="1">
    <source>
        <dbReference type="ARBA" id="ARBA00022737"/>
    </source>
</evidence>
<dbReference type="SMART" id="SM00248">
    <property type="entry name" value="ANK"/>
    <property type="match status" value="5"/>
</dbReference>
<gene>
    <name evidence="4" type="ORF">JG688_00002989</name>
</gene>